<comment type="caution">
    <text evidence="2">The sequence shown here is derived from an EMBL/GenBank/DDBJ whole genome shotgun (WGS) entry which is preliminary data.</text>
</comment>
<dbReference type="RefSeq" id="WP_271090552.1">
    <property type="nucleotide sequence ID" value="NZ_JAPJZH010000009.1"/>
</dbReference>
<protein>
    <submittedName>
        <fullName evidence="2">GNAT family N-acetyltransferase</fullName>
    </submittedName>
</protein>
<accession>A0ABT4VQ03</accession>
<proteinExistence type="predicted"/>
<dbReference type="InterPro" id="IPR051531">
    <property type="entry name" value="N-acetyltransferase"/>
</dbReference>
<name>A0ABT4VQ03_9HYPH</name>
<evidence type="ECO:0000313" key="2">
    <source>
        <dbReference type="EMBL" id="MDA4846761.1"/>
    </source>
</evidence>
<dbReference type="InterPro" id="IPR016181">
    <property type="entry name" value="Acyl_CoA_acyltransferase"/>
</dbReference>
<dbReference type="Proteomes" id="UP001148313">
    <property type="component" value="Unassembled WGS sequence"/>
</dbReference>
<evidence type="ECO:0000259" key="1">
    <source>
        <dbReference type="PROSITE" id="PS51186"/>
    </source>
</evidence>
<sequence>MIETARLRLRWWRDADRDAHAALCADPEVMADLGGPRDRAGSERRFDSYLAALEAFGFARWSVEDQSGNFLGYVGVMPRRGEHPLGDHDEIGWRLNRHAWGHGYALEAAGAALDDVYRRIGLPEVIAYTAPDNYRSQAVIRRLGMRRDAVRDFTVPSDTGGQWRGLVWVAPPP</sequence>
<dbReference type="EMBL" id="JAPJZH010000009">
    <property type="protein sequence ID" value="MDA4846761.1"/>
    <property type="molecule type" value="Genomic_DNA"/>
</dbReference>
<dbReference type="SUPFAM" id="SSF55729">
    <property type="entry name" value="Acyl-CoA N-acyltransferases (Nat)"/>
    <property type="match status" value="1"/>
</dbReference>
<gene>
    <name evidence="2" type="ORF">OOZ53_15475</name>
</gene>
<dbReference type="InterPro" id="IPR000182">
    <property type="entry name" value="GNAT_dom"/>
</dbReference>
<evidence type="ECO:0000313" key="3">
    <source>
        <dbReference type="Proteomes" id="UP001148313"/>
    </source>
</evidence>
<reference evidence="2" key="1">
    <citation type="submission" date="2022-11" db="EMBL/GenBank/DDBJ databases">
        <title>Hoeflea poritis sp. nov., isolated from scleractinian coral Porites lutea.</title>
        <authorList>
            <person name="Zhang G."/>
            <person name="Wei Q."/>
            <person name="Cai L."/>
        </authorList>
    </citation>
    <scope>NUCLEOTIDE SEQUENCE</scope>
    <source>
        <strain evidence="2">E7-10</strain>
    </source>
</reference>
<dbReference type="PROSITE" id="PS51186">
    <property type="entry name" value="GNAT"/>
    <property type="match status" value="1"/>
</dbReference>
<organism evidence="2 3">
    <name type="scientific">Hoeflea poritis</name>
    <dbReference type="NCBI Taxonomy" id="2993659"/>
    <lineage>
        <taxon>Bacteria</taxon>
        <taxon>Pseudomonadati</taxon>
        <taxon>Pseudomonadota</taxon>
        <taxon>Alphaproteobacteria</taxon>
        <taxon>Hyphomicrobiales</taxon>
        <taxon>Rhizobiaceae</taxon>
        <taxon>Hoeflea</taxon>
    </lineage>
</organism>
<dbReference type="Pfam" id="PF13302">
    <property type="entry name" value="Acetyltransf_3"/>
    <property type="match status" value="1"/>
</dbReference>
<dbReference type="Gene3D" id="3.40.630.30">
    <property type="match status" value="1"/>
</dbReference>
<keyword evidence="3" id="KW-1185">Reference proteome</keyword>
<dbReference type="PANTHER" id="PTHR43792">
    <property type="entry name" value="GNAT FAMILY, PUTATIVE (AFU_ORTHOLOGUE AFUA_3G00765)-RELATED-RELATED"/>
    <property type="match status" value="1"/>
</dbReference>
<feature type="domain" description="N-acetyltransferase" evidence="1">
    <location>
        <begin position="7"/>
        <end position="173"/>
    </location>
</feature>
<dbReference type="PANTHER" id="PTHR43792:SF1">
    <property type="entry name" value="N-ACETYLTRANSFERASE DOMAIN-CONTAINING PROTEIN"/>
    <property type="match status" value="1"/>
</dbReference>